<evidence type="ECO:0000313" key="3">
    <source>
        <dbReference type="EMBL" id="MBT0958409.1"/>
    </source>
</evidence>
<dbReference type="AlphaFoldDB" id="A0AAP2G9E0"/>
<dbReference type="EMBL" id="JADQAZ010000002">
    <property type="protein sequence ID" value="MBT0958409.1"/>
    <property type="molecule type" value="Genomic_DNA"/>
</dbReference>
<dbReference type="RefSeq" id="WP_327794610.1">
    <property type="nucleotide sequence ID" value="NZ_JADQAZ010000002.1"/>
</dbReference>
<dbReference type="Pfam" id="PF07331">
    <property type="entry name" value="TctB"/>
    <property type="match status" value="1"/>
</dbReference>
<dbReference type="Proteomes" id="UP001315686">
    <property type="component" value="Unassembled WGS sequence"/>
</dbReference>
<gene>
    <name evidence="3" type="ORF">IV417_13550</name>
</gene>
<feature type="transmembrane region" description="Helical" evidence="1">
    <location>
        <begin position="144"/>
        <end position="166"/>
    </location>
</feature>
<evidence type="ECO:0000313" key="4">
    <source>
        <dbReference type="Proteomes" id="UP001315686"/>
    </source>
</evidence>
<reference evidence="3 4" key="1">
    <citation type="journal article" date="2021" name="Arch. Microbiol.">
        <title>Harenicola maris gen. nov., sp. nov. isolated from the Sea of Japan shallow sediments.</title>
        <authorList>
            <person name="Romanenko L.A."/>
            <person name="Kurilenko V.V."/>
            <person name="Chernysheva N.Y."/>
            <person name="Tekutyeva L.A."/>
            <person name="Velansky P.V."/>
            <person name="Svetashev V.I."/>
            <person name="Isaeva M.P."/>
        </authorList>
    </citation>
    <scope>NUCLEOTIDE SEQUENCE [LARGE SCALE GENOMIC DNA]</scope>
    <source>
        <strain evidence="3 4">KMM 3653</strain>
    </source>
</reference>
<keyword evidence="4" id="KW-1185">Reference proteome</keyword>
<keyword evidence="1" id="KW-0472">Membrane</keyword>
<evidence type="ECO:0000256" key="1">
    <source>
        <dbReference type="SAM" id="Phobius"/>
    </source>
</evidence>
<comment type="caution">
    <text evidence="3">The sequence shown here is derived from an EMBL/GenBank/DDBJ whole genome shotgun (WGS) entry which is preliminary data.</text>
</comment>
<dbReference type="InterPro" id="IPR009936">
    <property type="entry name" value="DUF1468"/>
</dbReference>
<feature type="transmembrane region" description="Helical" evidence="1">
    <location>
        <begin position="95"/>
        <end position="114"/>
    </location>
</feature>
<protein>
    <submittedName>
        <fullName evidence="3">Tripartite tricarboxylate transporter TctB family protein</fullName>
    </submittedName>
</protein>
<keyword evidence="1" id="KW-1133">Transmembrane helix</keyword>
<feature type="domain" description="DUF1468" evidence="2">
    <location>
        <begin position="21"/>
        <end position="171"/>
    </location>
</feature>
<evidence type="ECO:0000259" key="2">
    <source>
        <dbReference type="Pfam" id="PF07331"/>
    </source>
</evidence>
<feature type="transmembrane region" description="Helical" evidence="1">
    <location>
        <begin position="121"/>
        <end position="138"/>
    </location>
</feature>
<keyword evidence="1" id="KW-0812">Transmembrane</keyword>
<sequence length="171" mass="18065">MSRSPEGPGGATSPGLATDLILGIVIVLFSLLLLFWIIPAQVNDAGAFGLPPSLAPRALAWLMAALGAMLIVGNLRHNGEVDPLAGKLSWQDVGHLALCILSVAFMLIVMRLAGDAIGRPYSGFWIAAPLGLIAFTLIHTRAPLWAYAFNALAAPAVIYAGFWWGLELPLP</sequence>
<feature type="transmembrane region" description="Helical" evidence="1">
    <location>
        <begin position="20"/>
        <end position="38"/>
    </location>
</feature>
<feature type="transmembrane region" description="Helical" evidence="1">
    <location>
        <begin position="58"/>
        <end position="75"/>
    </location>
</feature>
<organism evidence="3 4">
    <name type="scientific">Harenicola maris</name>
    <dbReference type="NCBI Taxonomy" id="2841044"/>
    <lineage>
        <taxon>Bacteria</taxon>
        <taxon>Pseudomonadati</taxon>
        <taxon>Pseudomonadota</taxon>
        <taxon>Alphaproteobacteria</taxon>
        <taxon>Rhodobacterales</taxon>
        <taxon>Paracoccaceae</taxon>
        <taxon>Harenicola</taxon>
    </lineage>
</organism>
<name>A0AAP2G9E0_9RHOB</name>
<accession>A0AAP2G9E0</accession>
<proteinExistence type="predicted"/>